<evidence type="ECO:0000256" key="1">
    <source>
        <dbReference type="ARBA" id="ARBA00008535"/>
    </source>
</evidence>
<comment type="caution">
    <text evidence="6">The sequence shown here is derived from an EMBL/GenBank/DDBJ whole genome shotgun (WGS) entry which is preliminary data.</text>
</comment>
<feature type="compositionally biased region" description="Basic residues" evidence="4">
    <location>
        <begin position="509"/>
        <end position="519"/>
    </location>
</feature>
<evidence type="ECO:0000313" key="6">
    <source>
        <dbReference type="EMBL" id="KAL1279155.1"/>
    </source>
</evidence>
<accession>A0ABR3NQJ9</accession>
<evidence type="ECO:0000259" key="5">
    <source>
        <dbReference type="PROSITE" id="PS51720"/>
    </source>
</evidence>
<evidence type="ECO:0000256" key="3">
    <source>
        <dbReference type="ARBA" id="ARBA00023134"/>
    </source>
</evidence>
<feature type="compositionally biased region" description="Basic and acidic residues" evidence="4">
    <location>
        <begin position="46"/>
        <end position="68"/>
    </location>
</feature>
<evidence type="ECO:0000256" key="2">
    <source>
        <dbReference type="ARBA" id="ARBA00022741"/>
    </source>
</evidence>
<dbReference type="InterPro" id="IPR027417">
    <property type="entry name" value="P-loop_NTPase"/>
</dbReference>
<keyword evidence="3" id="KW-0342">GTP-binding</keyword>
<feature type="region of interest" description="Disordered" evidence="4">
    <location>
        <begin position="489"/>
        <end position="519"/>
    </location>
</feature>
<evidence type="ECO:0000313" key="7">
    <source>
        <dbReference type="Proteomes" id="UP001558613"/>
    </source>
</evidence>
<dbReference type="SUPFAM" id="SSF52540">
    <property type="entry name" value="P-loop containing nucleoside triphosphate hydrolases"/>
    <property type="match status" value="1"/>
</dbReference>
<gene>
    <name evidence="6" type="ORF">QQF64_025828</name>
</gene>
<proteinExistence type="inferred from homology"/>
<evidence type="ECO:0000256" key="4">
    <source>
        <dbReference type="SAM" id="MobiDB-lite"/>
    </source>
</evidence>
<protein>
    <recommendedName>
        <fullName evidence="5">AIG1-type G domain-containing protein</fullName>
    </recommendedName>
</protein>
<dbReference type="PANTHER" id="PTHR10903">
    <property type="entry name" value="GTPASE, IMAP FAMILY MEMBER-RELATED"/>
    <property type="match status" value="1"/>
</dbReference>
<feature type="domain" description="AIG1-type G" evidence="5">
    <location>
        <begin position="301"/>
        <end position="494"/>
    </location>
</feature>
<feature type="compositionally biased region" description="Acidic residues" evidence="4">
    <location>
        <begin position="77"/>
        <end position="87"/>
    </location>
</feature>
<sequence length="692" mass="79990">MREGRSVKVIHGGAQENRNYREKDHRTIVHATSIPAAEQCWRLSEGKKERKRELPEHDIMTDPNRDDAMDTSAETDYGGEEQCDSDTSDSSRENIFPNLTIVLTGNSSSVQFGDGNILLGQKQPNIENAAISRIVPLQKNISEHHVSVINMIDLHETELNLDCVDHHIGQLLNENDIHAFIFVVRLGQLTDADKMGLEWLQRVFGDRVLQFVMILFTYETEEECDTIIDDLKKNCVLEQLLEKCGGRYQTCNKMMNDQSEMTDLMKKIECHDNNQQRYTREMFNTTSIKRQELGNSERGDLQDLRIVLLGVSGAGKSSIGNAILGREVFKESRTRESEIQRGRVEDRNISIINTPGFFNTHLTDEELQEQMMKSLDLCNPGPHMFLLVINLETFEEDERNIIEKIEEIFGVQALKFTMVLFTEREGMSKEKWKKIKLSEICQDLISKCRAQYHVFNLTSEVIQTQIKSLLKEIHEFIKQNDKQHFKNKIDTVSQTRSTKEKKKQEENYRKKKQNKFRRKQAMQETFEMSSAMEEGTTVCKPAEFRLRKKTTDVCKETVLQGIISLDRSLIFSNERIEEEYEVENQENSWKMGQKKHQTAKEKHPTQAGKIGFVALCLGLICVFPLVFQFSKSQEYVSGVGAERGVERADFGWREERIFKKSERRDFHSLRARSPIAPTQVLFLSTARNISAY</sequence>
<dbReference type="PROSITE" id="PS51720">
    <property type="entry name" value="G_AIG1"/>
    <property type="match status" value="1"/>
</dbReference>
<keyword evidence="7" id="KW-1185">Reference proteome</keyword>
<dbReference type="PANTHER" id="PTHR10903:SF188">
    <property type="entry name" value="GTPASE IMAP FAMILY MEMBER 2-LIKE-RELATED"/>
    <property type="match status" value="1"/>
</dbReference>
<dbReference type="Proteomes" id="UP001558613">
    <property type="component" value="Unassembled WGS sequence"/>
</dbReference>
<comment type="similarity">
    <text evidence="1">Belongs to the TRAFAC class TrmE-Era-EngA-EngB-Septin-like GTPase superfamily. AIG1/Toc34/Toc159-like paraseptin GTPase family. IAN subfamily.</text>
</comment>
<organism evidence="6 7">
    <name type="scientific">Cirrhinus molitorella</name>
    <name type="common">mud carp</name>
    <dbReference type="NCBI Taxonomy" id="172907"/>
    <lineage>
        <taxon>Eukaryota</taxon>
        <taxon>Metazoa</taxon>
        <taxon>Chordata</taxon>
        <taxon>Craniata</taxon>
        <taxon>Vertebrata</taxon>
        <taxon>Euteleostomi</taxon>
        <taxon>Actinopterygii</taxon>
        <taxon>Neopterygii</taxon>
        <taxon>Teleostei</taxon>
        <taxon>Ostariophysi</taxon>
        <taxon>Cypriniformes</taxon>
        <taxon>Cyprinidae</taxon>
        <taxon>Labeoninae</taxon>
        <taxon>Labeonini</taxon>
        <taxon>Cirrhinus</taxon>
    </lineage>
</organism>
<keyword evidence="2" id="KW-0547">Nucleotide-binding</keyword>
<dbReference type="EMBL" id="JAYMGO010000003">
    <property type="protein sequence ID" value="KAL1279155.1"/>
    <property type="molecule type" value="Genomic_DNA"/>
</dbReference>
<reference evidence="6 7" key="1">
    <citation type="submission" date="2023-09" db="EMBL/GenBank/DDBJ databases">
        <authorList>
            <person name="Wang M."/>
        </authorList>
    </citation>
    <scope>NUCLEOTIDE SEQUENCE [LARGE SCALE GENOMIC DNA]</scope>
    <source>
        <strain evidence="6">GT-2023</strain>
        <tissue evidence="6">Liver</tissue>
    </source>
</reference>
<dbReference type="InterPro" id="IPR006703">
    <property type="entry name" value="G_AIG1"/>
</dbReference>
<dbReference type="Gene3D" id="3.40.50.300">
    <property type="entry name" value="P-loop containing nucleotide triphosphate hydrolases"/>
    <property type="match status" value="2"/>
</dbReference>
<feature type="region of interest" description="Disordered" evidence="4">
    <location>
        <begin position="46"/>
        <end position="91"/>
    </location>
</feature>
<name>A0ABR3NQJ9_9TELE</name>
<dbReference type="Pfam" id="PF04548">
    <property type="entry name" value="AIG1"/>
    <property type="match status" value="2"/>
</dbReference>
<dbReference type="InterPro" id="IPR045058">
    <property type="entry name" value="GIMA/IAN/Toc"/>
</dbReference>